<evidence type="ECO:0000313" key="5">
    <source>
        <dbReference type="EMBL" id="VDO07163.1"/>
    </source>
</evidence>
<accession>A0A0R3TR99</accession>
<keyword evidence="1 2" id="KW-0728">SH3 domain</keyword>
<name>A0A0R3TR99_RODNA</name>
<keyword evidence="6" id="KW-1185">Reference proteome</keyword>
<proteinExistence type="predicted"/>
<feature type="domain" description="SH3" evidence="4">
    <location>
        <begin position="212"/>
        <end position="245"/>
    </location>
</feature>
<dbReference type="Gene3D" id="2.30.30.40">
    <property type="entry name" value="SH3 Domains"/>
    <property type="match status" value="1"/>
</dbReference>
<evidence type="ECO:0000313" key="7">
    <source>
        <dbReference type="WBParaSite" id="HNAJ_0001010001-mRNA-1"/>
    </source>
</evidence>
<reference evidence="5 6" key="2">
    <citation type="submission" date="2018-11" db="EMBL/GenBank/DDBJ databases">
        <authorList>
            <consortium name="Pathogen Informatics"/>
        </authorList>
    </citation>
    <scope>NUCLEOTIDE SEQUENCE [LARGE SCALE GENOMIC DNA]</scope>
</reference>
<dbReference type="SUPFAM" id="SSF50044">
    <property type="entry name" value="SH3-domain"/>
    <property type="match status" value="1"/>
</dbReference>
<dbReference type="STRING" id="102285.A0A0R3TR99"/>
<evidence type="ECO:0000313" key="6">
    <source>
        <dbReference type="Proteomes" id="UP000278807"/>
    </source>
</evidence>
<dbReference type="InterPro" id="IPR036028">
    <property type="entry name" value="SH3-like_dom_sf"/>
</dbReference>
<feature type="compositionally biased region" description="Polar residues" evidence="3">
    <location>
        <begin position="196"/>
        <end position="211"/>
    </location>
</feature>
<evidence type="ECO:0000256" key="3">
    <source>
        <dbReference type="SAM" id="MobiDB-lite"/>
    </source>
</evidence>
<sequence length="245" mass="26793">MGADEFHPVSPNALIDRPLPPRPLSESLLPKGSPDLSCVESIVDNEPYPFAFSSTPPRTRAEFNGYRSNSKDKVNIFPSHDSPIAFSSSRPVAVTCAPCVSSACPPQFHPPIVSMAAQRLPSSFLSGHSSRSHSLPRANGNSISGVAVPYSPAMMTRNLDCEAHFNRSIELRNSPRSPRNEISERLHRASIGASIDTRSTPRQPFNSDSPSELPNRLVAIFDYNARTDEEISLRKGDSMLALNIR</sequence>
<protein>
    <submittedName>
        <fullName evidence="7">SH3 domain-containing protein</fullName>
    </submittedName>
</protein>
<dbReference type="Proteomes" id="UP000278807">
    <property type="component" value="Unassembled WGS sequence"/>
</dbReference>
<evidence type="ECO:0000259" key="4">
    <source>
        <dbReference type="PROSITE" id="PS50002"/>
    </source>
</evidence>
<dbReference type="InterPro" id="IPR001452">
    <property type="entry name" value="SH3_domain"/>
</dbReference>
<reference evidence="7" key="1">
    <citation type="submission" date="2017-02" db="UniProtKB">
        <authorList>
            <consortium name="WormBaseParasite"/>
        </authorList>
    </citation>
    <scope>IDENTIFICATION</scope>
</reference>
<dbReference type="WBParaSite" id="HNAJ_0001010001-mRNA-1">
    <property type="protein sequence ID" value="HNAJ_0001010001-mRNA-1"/>
    <property type="gene ID" value="HNAJ_0001010001"/>
</dbReference>
<gene>
    <name evidence="5" type="ORF">HNAJ_LOCUS10095</name>
</gene>
<dbReference type="AlphaFoldDB" id="A0A0R3TR99"/>
<feature type="region of interest" description="Disordered" evidence="3">
    <location>
        <begin position="172"/>
        <end position="211"/>
    </location>
</feature>
<dbReference type="PROSITE" id="PS50002">
    <property type="entry name" value="SH3"/>
    <property type="match status" value="1"/>
</dbReference>
<feature type="region of interest" description="Disordered" evidence="3">
    <location>
        <begin position="1"/>
        <end position="27"/>
    </location>
</feature>
<organism evidence="7">
    <name type="scientific">Rodentolepis nana</name>
    <name type="common">Dwarf tapeworm</name>
    <name type="synonym">Hymenolepis nana</name>
    <dbReference type="NCBI Taxonomy" id="102285"/>
    <lineage>
        <taxon>Eukaryota</taxon>
        <taxon>Metazoa</taxon>
        <taxon>Spiralia</taxon>
        <taxon>Lophotrochozoa</taxon>
        <taxon>Platyhelminthes</taxon>
        <taxon>Cestoda</taxon>
        <taxon>Eucestoda</taxon>
        <taxon>Cyclophyllidea</taxon>
        <taxon>Hymenolepididae</taxon>
        <taxon>Rodentolepis</taxon>
    </lineage>
</organism>
<dbReference type="EMBL" id="UZAE01012878">
    <property type="protein sequence ID" value="VDO07163.1"/>
    <property type="molecule type" value="Genomic_DNA"/>
</dbReference>
<evidence type="ECO:0000256" key="1">
    <source>
        <dbReference type="ARBA" id="ARBA00022443"/>
    </source>
</evidence>
<dbReference type="OrthoDB" id="5983572at2759"/>
<feature type="compositionally biased region" description="Basic and acidic residues" evidence="3">
    <location>
        <begin position="178"/>
        <end position="187"/>
    </location>
</feature>
<evidence type="ECO:0000256" key="2">
    <source>
        <dbReference type="PROSITE-ProRule" id="PRU00192"/>
    </source>
</evidence>